<reference evidence="1 2" key="1">
    <citation type="journal article" date="2022" name="bioRxiv">
        <title>Genomics of Preaxostyla Flagellates Illuminates Evolutionary Transitions and the Path Towards Mitochondrial Loss.</title>
        <authorList>
            <person name="Novak L.V.F."/>
            <person name="Treitli S.C."/>
            <person name="Pyrih J."/>
            <person name="Halakuc P."/>
            <person name="Pipaliya S.V."/>
            <person name="Vacek V."/>
            <person name="Brzon O."/>
            <person name="Soukal P."/>
            <person name="Eme L."/>
            <person name="Dacks J.B."/>
            <person name="Karnkowska A."/>
            <person name="Elias M."/>
            <person name="Hampl V."/>
        </authorList>
    </citation>
    <scope>NUCLEOTIDE SEQUENCE [LARGE SCALE GENOMIC DNA]</scope>
    <source>
        <strain evidence="1">NAU3</strain>
        <tissue evidence="1">Gut</tissue>
    </source>
</reference>
<sequence>MRLSMVLNGSHCRLSKRIGEGDPLDIESAACVSSGKVSLPRMNDMRKTLSLKEDDVVSENAPLSHDARFTRLGRYYKFGILMTQATFLQIWTGEGREKKRFNTRSLVESKEMQGISVVPSNVASVPTSMCSACSSTIASVGTGMTKP</sequence>
<protein>
    <submittedName>
        <fullName evidence="1">Uncharacterized protein</fullName>
    </submittedName>
</protein>
<evidence type="ECO:0000313" key="2">
    <source>
        <dbReference type="Proteomes" id="UP001281761"/>
    </source>
</evidence>
<accession>A0ABQ9WVS4</accession>
<organism evidence="1 2">
    <name type="scientific">Blattamonas nauphoetae</name>
    <dbReference type="NCBI Taxonomy" id="2049346"/>
    <lineage>
        <taxon>Eukaryota</taxon>
        <taxon>Metamonada</taxon>
        <taxon>Preaxostyla</taxon>
        <taxon>Oxymonadida</taxon>
        <taxon>Blattamonas</taxon>
    </lineage>
</organism>
<name>A0ABQ9WVS4_9EUKA</name>
<keyword evidence="2" id="KW-1185">Reference proteome</keyword>
<dbReference type="EMBL" id="JARBJD010000337">
    <property type="protein sequence ID" value="KAK2943598.1"/>
    <property type="molecule type" value="Genomic_DNA"/>
</dbReference>
<evidence type="ECO:0000313" key="1">
    <source>
        <dbReference type="EMBL" id="KAK2943598.1"/>
    </source>
</evidence>
<gene>
    <name evidence="1" type="ORF">BLNAU_21478</name>
</gene>
<proteinExistence type="predicted"/>
<dbReference type="Proteomes" id="UP001281761">
    <property type="component" value="Unassembled WGS sequence"/>
</dbReference>
<comment type="caution">
    <text evidence="1">The sequence shown here is derived from an EMBL/GenBank/DDBJ whole genome shotgun (WGS) entry which is preliminary data.</text>
</comment>